<dbReference type="InterPro" id="IPR017871">
    <property type="entry name" value="ABC_transporter-like_CS"/>
</dbReference>
<evidence type="ECO:0000256" key="1">
    <source>
        <dbReference type="ARBA" id="ARBA00005417"/>
    </source>
</evidence>
<dbReference type="SUPFAM" id="SSF52540">
    <property type="entry name" value="P-loop containing nucleoside triphosphate hydrolases"/>
    <property type="match status" value="1"/>
</dbReference>
<comment type="similarity">
    <text evidence="1">Belongs to the ABC transporter superfamily.</text>
</comment>
<protein>
    <submittedName>
        <fullName evidence="7">ABC transporter ATP-binding protein</fullName>
    </submittedName>
</protein>
<dbReference type="InterPro" id="IPR003593">
    <property type="entry name" value="AAA+_ATPase"/>
</dbReference>
<evidence type="ECO:0000256" key="4">
    <source>
        <dbReference type="ARBA" id="ARBA00022840"/>
    </source>
</evidence>
<dbReference type="InterPro" id="IPR052156">
    <property type="entry name" value="BCAA_Transport_ATP-bd_LivF"/>
</dbReference>
<dbReference type="Proteomes" id="UP001519654">
    <property type="component" value="Unassembled WGS sequence"/>
</dbReference>
<dbReference type="SMART" id="SM00382">
    <property type="entry name" value="AAA"/>
    <property type="match status" value="1"/>
</dbReference>
<dbReference type="EMBL" id="JAHKKG010000008">
    <property type="protein sequence ID" value="MBU2667193.1"/>
    <property type="molecule type" value="Genomic_DNA"/>
</dbReference>
<dbReference type="Gene3D" id="3.40.50.300">
    <property type="entry name" value="P-loop containing nucleotide triphosphate hydrolases"/>
    <property type="match status" value="1"/>
</dbReference>
<keyword evidence="8" id="KW-1185">Reference proteome</keyword>
<keyword evidence="5" id="KW-0029">Amino-acid transport</keyword>
<name>A0ABS5YUZ5_9ACTN</name>
<proteinExistence type="inferred from homology"/>
<gene>
    <name evidence="7" type="ORF">KOI35_27160</name>
</gene>
<keyword evidence="2" id="KW-0813">Transport</keyword>
<comment type="caution">
    <text evidence="7">The sequence shown here is derived from an EMBL/GenBank/DDBJ whole genome shotgun (WGS) entry which is preliminary data.</text>
</comment>
<sequence>MLEIKNLTVGYIAEPVLRDLSVTFDDGDVVAVLGPNGCGKTTLLKAIVGLIPVRDGKVELDGADVTGGRTEKLAREGLVVSPEGRRLFGGLTVMENLRAGRFTGRAGPSIDDVLDIFPRLKERLDFKASAMSGGEQQMLAVARALVGGPRVLMLDEPSLGLAPKMVHQLFEVFRTLANDGRTIIIAEQNVIEATRVARTCHILTGGTFRFTGPSLTADDQATVQRTYSDLLALN</sequence>
<dbReference type="InterPro" id="IPR027417">
    <property type="entry name" value="P-loop_NTPase"/>
</dbReference>
<dbReference type="InterPro" id="IPR003439">
    <property type="entry name" value="ABC_transporter-like_ATP-bd"/>
</dbReference>
<organism evidence="7 8">
    <name type="scientific">Paractinoplanes bogorensis</name>
    <dbReference type="NCBI Taxonomy" id="1610840"/>
    <lineage>
        <taxon>Bacteria</taxon>
        <taxon>Bacillati</taxon>
        <taxon>Actinomycetota</taxon>
        <taxon>Actinomycetes</taxon>
        <taxon>Micromonosporales</taxon>
        <taxon>Micromonosporaceae</taxon>
        <taxon>Paractinoplanes</taxon>
    </lineage>
</organism>
<dbReference type="PROSITE" id="PS00211">
    <property type="entry name" value="ABC_TRANSPORTER_1"/>
    <property type="match status" value="1"/>
</dbReference>
<dbReference type="PROSITE" id="PS50893">
    <property type="entry name" value="ABC_TRANSPORTER_2"/>
    <property type="match status" value="1"/>
</dbReference>
<keyword evidence="3" id="KW-0547">Nucleotide-binding</keyword>
<evidence type="ECO:0000256" key="3">
    <source>
        <dbReference type="ARBA" id="ARBA00022741"/>
    </source>
</evidence>
<feature type="domain" description="ABC transporter" evidence="6">
    <location>
        <begin position="2"/>
        <end position="230"/>
    </location>
</feature>
<dbReference type="PANTHER" id="PTHR43820:SF4">
    <property type="entry name" value="HIGH-AFFINITY BRANCHED-CHAIN AMINO ACID TRANSPORT ATP-BINDING PROTEIN LIVF"/>
    <property type="match status" value="1"/>
</dbReference>
<evidence type="ECO:0000256" key="2">
    <source>
        <dbReference type="ARBA" id="ARBA00022448"/>
    </source>
</evidence>
<accession>A0ABS5YUZ5</accession>
<keyword evidence="4 7" id="KW-0067">ATP-binding</keyword>
<dbReference type="CDD" id="cd03224">
    <property type="entry name" value="ABC_TM1139_LivF_branched"/>
    <property type="match status" value="1"/>
</dbReference>
<dbReference type="PANTHER" id="PTHR43820">
    <property type="entry name" value="HIGH-AFFINITY BRANCHED-CHAIN AMINO ACID TRANSPORT ATP-BINDING PROTEIN LIVF"/>
    <property type="match status" value="1"/>
</dbReference>
<dbReference type="GO" id="GO:0005524">
    <property type="term" value="F:ATP binding"/>
    <property type="evidence" value="ECO:0007669"/>
    <property type="project" value="UniProtKB-KW"/>
</dbReference>
<evidence type="ECO:0000313" key="8">
    <source>
        <dbReference type="Proteomes" id="UP001519654"/>
    </source>
</evidence>
<evidence type="ECO:0000256" key="5">
    <source>
        <dbReference type="ARBA" id="ARBA00022970"/>
    </source>
</evidence>
<evidence type="ECO:0000313" key="7">
    <source>
        <dbReference type="EMBL" id="MBU2667193.1"/>
    </source>
</evidence>
<evidence type="ECO:0000259" key="6">
    <source>
        <dbReference type="PROSITE" id="PS50893"/>
    </source>
</evidence>
<dbReference type="Pfam" id="PF00005">
    <property type="entry name" value="ABC_tran"/>
    <property type="match status" value="1"/>
</dbReference>
<dbReference type="RefSeq" id="WP_215791444.1">
    <property type="nucleotide sequence ID" value="NZ_JAHKKG010000008.1"/>
</dbReference>
<reference evidence="7 8" key="1">
    <citation type="submission" date="2021-06" db="EMBL/GenBank/DDBJ databases">
        <title>Actinoplanes lichenicola sp. nov., and Actinoplanes ovalisporus sp. nov., isolated from lichen in Thailand.</title>
        <authorList>
            <person name="Saeng-In P."/>
            <person name="Kanchanasin P."/>
            <person name="Yuki M."/>
            <person name="Kudo T."/>
            <person name="Ohkuma M."/>
            <person name="Phongsopitanun W."/>
            <person name="Tanasupawat S."/>
        </authorList>
    </citation>
    <scope>NUCLEOTIDE SEQUENCE [LARGE SCALE GENOMIC DNA]</scope>
    <source>
        <strain evidence="7 8">NBRC 110975</strain>
    </source>
</reference>